<comment type="caution">
    <text evidence="1">The sequence shown here is derived from an EMBL/GenBank/DDBJ whole genome shotgun (WGS) entry which is preliminary data.</text>
</comment>
<name>A0A225DCI2_9BACT</name>
<gene>
    <name evidence="1" type="ORF">FRUB_08811</name>
</gene>
<protein>
    <submittedName>
        <fullName evidence="1">Uncharacterized protein</fullName>
    </submittedName>
</protein>
<organism evidence="1 2">
    <name type="scientific">Fimbriiglobus ruber</name>
    <dbReference type="NCBI Taxonomy" id="1908690"/>
    <lineage>
        <taxon>Bacteria</taxon>
        <taxon>Pseudomonadati</taxon>
        <taxon>Planctomycetota</taxon>
        <taxon>Planctomycetia</taxon>
        <taxon>Gemmatales</taxon>
        <taxon>Gemmataceae</taxon>
        <taxon>Fimbriiglobus</taxon>
    </lineage>
</organism>
<keyword evidence="2" id="KW-1185">Reference proteome</keyword>
<proteinExistence type="predicted"/>
<dbReference type="Proteomes" id="UP000214646">
    <property type="component" value="Unassembled WGS sequence"/>
</dbReference>
<reference evidence="2" key="1">
    <citation type="submission" date="2017-06" db="EMBL/GenBank/DDBJ databases">
        <title>Genome analysis of Fimbriiglobus ruber SP5, the first member of the order Planctomycetales with confirmed chitinolytic capability.</title>
        <authorList>
            <person name="Ravin N.V."/>
            <person name="Rakitin A.L."/>
            <person name="Ivanova A.A."/>
            <person name="Beletsky A.V."/>
            <person name="Kulichevskaya I.S."/>
            <person name="Mardanov A.V."/>
            <person name="Dedysh S.N."/>
        </authorList>
    </citation>
    <scope>NUCLEOTIDE SEQUENCE [LARGE SCALE GENOMIC DNA]</scope>
    <source>
        <strain evidence="2">SP5</strain>
    </source>
</reference>
<evidence type="ECO:0000313" key="1">
    <source>
        <dbReference type="EMBL" id="OWK36248.1"/>
    </source>
</evidence>
<sequence>MWRFVEHPCLGVPDPNMVGNPGGRVKGISREQNLVFSRDYEACSEP</sequence>
<dbReference type="AlphaFoldDB" id="A0A225DCI2"/>
<accession>A0A225DCI2</accession>
<dbReference type="EMBL" id="NIDE01000017">
    <property type="protein sequence ID" value="OWK36248.1"/>
    <property type="molecule type" value="Genomic_DNA"/>
</dbReference>
<evidence type="ECO:0000313" key="2">
    <source>
        <dbReference type="Proteomes" id="UP000214646"/>
    </source>
</evidence>